<comment type="caution">
    <text evidence="4">The sequence shown here is derived from an EMBL/GenBank/DDBJ whole genome shotgun (WGS) entry which is preliminary data.</text>
</comment>
<feature type="signal peptide" evidence="3">
    <location>
        <begin position="1"/>
        <end position="20"/>
    </location>
</feature>
<name>A0ABS1J1M3_9FIRM</name>
<dbReference type="Gene3D" id="2.60.40.1240">
    <property type="match status" value="1"/>
</dbReference>
<dbReference type="EMBL" id="JAEPRJ010000001">
    <property type="protein sequence ID" value="MBK5897947.1"/>
    <property type="molecule type" value="Genomic_DNA"/>
</dbReference>
<sequence length="262" mass="28744">MKKKFVLLVLTAVMAINLSACDTGDTGLSESELNEVAEYAAKMVLKHTRNYKPTLQEELEIKENPNVVKEDFGKADEDSDEDNNEKNNSNTSSSIENNADINNDKNSSGDNSSTSAINETDENSDTAATLNDVYKSDGFEVVYGGAGEYSRYPKNEGYFSLVAADNMKLYVVEFSIRNKTDKKKKFSQNDGVTYNLTFDGSNYIKPSLTLLENDMQTIEVAIAGGKSSKGVIVFNVPKAADRNKAKLKVSNGNKSYTLNVAQ</sequence>
<dbReference type="RefSeq" id="WP_208429403.1">
    <property type="nucleotide sequence ID" value="NZ_JAEPRJ010000001.1"/>
</dbReference>
<organism evidence="4 5">
    <name type="scientific">Catonella massiliensis</name>
    <dbReference type="NCBI Taxonomy" id="2799636"/>
    <lineage>
        <taxon>Bacteria</taxon>
        <taxon>Bacillati</taxon>
        <taxon>Bacillota</taxon>
        <taxon>Clostridia</taxon>
        <taxon>Lachnospirales</taxon>
        <taxon>Lachnospiraceae</taxon>
        <taxon>Catonella</taxon>
    </lineage>
</organism>
<feature type="region of interest" description="Disordered" evidence="2">
    <location>
        <begin position="56"/>
        <end position="125"/>
    </location>
</feature>
<dbReference type="InterPro" id="IPR029050">
    <property type="entry name" value="Immunoprotect_excell_Ig-like"/>
</dbReference>
<protein>
    <recommendedName>
        <fullName evidence="6">DUF4352 domain-containing protein</fullName>
    </recommendedName>
</protein>
<keyword evidence="1 3" id="KW-0732">Signal</keyword>
<evidence type="ECO:0000313" key="5">
    <source>
        <dbReference type="Proteomes" id="UP000604730"/>
    </source>
</evidence>
<feature type="compositionally biased region" description="Low complexity" evidence="2">
    <location>
        <begin position="86"/>
        <end position="118"/>
    </location>
</feature>
<evidence type="ECO:0000256" key="1">
    <source>
        <dbReference type="ARBA" id="ARBA00022729"/>
    </source>
</evidence>
<evidence type="ECO:0008006" key="6">
    <source>
        <dbReference type="Google" id="ProtNLM"/>
    </source>
</evidence>
<evidence type="ECO:0000256" key="2">
    <source>
        <dbReference type="SAM" id="MobiDB-lite"/>
    </source>
</evidence>
<feature type="compositionally biased region" description="Basic and acidic residues" evidence="2">
    <location>
        <begin position="59"/>
        <end position="76"/>
    </location>
</feature>
<proteinExistence type="predicted"/>
<keyword evidence="5" id="KW-1185">Reference proteome</keyword>
<feature type="chain" id="PRO_5046187918" description="DUF4352 domain-containing protein" evidence="3">
    <location>
        <begin position="21"/>
        <end position="262"/>
    </location>
</feature>
<dbReference type="Proteomes" id="UP000604730">
    <property type="component" value="Unassembled WGS sequence"/>
</dbReference>
<gene>
    <name evidence="4" type="ORF">JJN12_09185</name>
</gene>
<evidence type="ECO:0000313" key="4">
    <source>
        <dbReference type="EMBL" id="MBK5897947.1"/>
    </source>
</evidence>
<reference evidence="4 5" key="1">
    <citation type="submission" date="2021-01" db="EMBL/GenBank/DDBJ databases">
        <title>Isolation and description of Catonella massiliensis sp. nov., a novel Catonella species, isolated from a stable periodontitis subject.</title>
        <authorList>
            <person name="Antezack A."/>
            <person name="Boxberger M."/>
            <person name="La Scola B."/>
            <person name="Monnet-Corti V."/>
        </authorList>
    </citation>
    <scope>NUCLEOTIDE SEQUENCE [LARGE SCALE GENOMIC DNA]</scope>
    <source>
        <strain evidence="4 5">Marseille-Q4567</strain>
    </source>
</reference>
<evidence type="ECO:0000256" key="3">
    <source>
        <dbReference type="SAM" id="SignalP"/>
    </source>
</evidence>
<accession>A0ABS1J1M3</accession>